<feature type="transmembrane region" description="Helical" evidence="11">
    <location>
        <begin position="427"/>
        <end position="448"/>
    </location>
</feature>
<comment type="subcellular location">
    <subcellularLocation>
        <location evidence="1">Membrane</location>
        <topology evidence="1">Multi-pass membrane protein</topology>
    </subcellularLocation>
</comment>
<feature type="transmembrane region" description="Helical" evidence="11">
    <location>
        <begin position="203"/>
        <end position="226"/>
    </location>
</feature>
<dbReference type="GO" id="GO:0005351">
    <property type="term" value="F:carbohydrate:proton symporter activity"/>
    <property type="evidence" value="ECO:0007669"/>
    <property type="project" value="TreeGrafter"/>
</dbReference>
<evidence type="ECO:0000256" key="9">
    <source>
        <dbReference type="RuleBase" id="RU003346"/>
    </source>
</evidence>
<comment type="similarity">
    <text evidence="2 9">Belongs to the major facilitator superfamily. Sugar transporter (TC 2.A.1.1) family.</text>
</comment>
<dbReference type="PANTHER" id="PTHR48022:SF5">
    <property type="entry name" value="ALPHA-GLUCOSIDES PERMEASE MPH2-RELATED"/>
    <property type="match status" value="1"/>
</dbReference>
<dbReference type="FunFam" id="1.20.1250.20:FF:000254">
    <property type="entry name" value="MAL31p Maltose permease"/>
    <property type="match status" value="1"/>
</dbReference>
<feature type="compositionally biased region" description="Basic and acidic residues" evidence="10">
    <location>
        <begin position="38"/>
        <end position="52"/>
    </location>
</feature>
<dbReference type="AlphaFoldDB" id="I2G7Q2"/>
<dbReference type="InterPro" id="IPR005829">
    <property type="entry name" value="Sugar_transporter_CS"/>
</dbReference>
<organism evidence="13">
    <name type="scientific">Saccharomyces pastorianus</name>
    <name type="common">Lager yeast</name>
    <name type="synonym">Saccharomyces cerevisiae x Saccharomyces eubayanus</name>
    <dbReference type="NCBI Taxonomy" id="27292"/>
    <lineage>
        <taxon>Eukaryota</taxon>
        <taxon>Fungi</taxon>
        <taxon>Dikarya</taxon>
        <taxon>Ascomycota</taxon>
        <taxon>Saccharomycotina</taxon>
        <taxon>Saccharomycetes</taxon>
        <taxon>Saccharomycetales</taxon>
        <taxon>Saccharomycetaceae</taxon>
        <taxon>Saccharomyces</taxon>
    </lineage>
</organism>
<evidence type="ECO:0000256" key="3">
    <source>
        <dbReference type="ARBA" id="ARBA00022448"/>
    </source>
</evidence>
<feature type="transmembrane region" description="Helical" evidence="11">
    <location>
        <begin position="529"/>
        <end position="545"/>
    </location>
</feature>
<dbReference type="SUPFAM" id="SSF103473">
    <property type="entry name" value="MFS general substrate transporter"/>
    <property type="match status" value="1"/>
</dbReference>
<keyword evidence="6 11" id="KW-1133">Transmembrane helix</keyword>
<reference evidence="13" key="1">
    <citation type="submission" date="2012-02" db="EMBL/GenBank/DDBJ databases">
        <authorList>
            <person name="Nguyen H."/>
        </authorList>
    </citation>
    <scope>NUCLEOTIDE SEQUENCE</scope>
    <source>
        <strain evidence="13">CBS 1462</strain>
    </source>
</reference>
<keyword evidence="4" id="KW-0762">Sugar transport</keyword>
<keyword evidence="5 11" id="KW-0812">Transmembrane</keyword>
<dbReference type="InterPro" id="IPR003663">
    <property type="entry name" value="Sugar/inositol_transpt"/>
</dbReference>
<feature type="transmembrane region" description="Helical" evidence="11">
    <location>
        <begin position="366"/>
        <end position="387"/>
    </location>
</feature>
<feature type="transmembrane region" description="Helical" evidence="11">
    <location>
        <begin position="460"/>
        <end position="482"/>
    </location>
</feature>
<evidence type="ECO:0000256" key="5">
    <source>
        <dbReference type="ARBA" id="ARBA00022692"/>
    </source>
</evidence>
<dbReference type="InterPro" id="IPR050360">
    <property type="entry name" value="MFS_Sugar_Transporters"/>
</dbReference>
<evidence type="ECO:0000256" key="1">
    <source>
        <dbReference type="ARBA" id="ARBA00004141"/>
    </source>
</evidence>
<dbReference type="Gene3D" id="1.20.1250.20">
    <property type="entry name" value="MFS general substrate transporter like domains"/>
    <property type="match status" value="1"/>
</dbReference>
<protein>
    <submittedName>
        <fullName evidence="13">Maltotriose transporter</fullName>
    </submittedName>
</protein>
<accession>I2G7Q2</accession>
<evidence type="ECO:0000256" key="4">
    <source>
        <dbReference type="ARBA" id="ARBA00022597"/>
    </source>
</evidence>
<dbReference type="InterPro" id="IPR005828">
    <property type="entry name" value="MFS_sugar_transport-like"/>
</dbReference>
<feature type="transmembrane region" description="Helical" evidence="11">
    <location>
        <begin position="179"/>
        <end position="197"/>
    </location>
</feature>
<dbReference type="EMBL" id="HE681770">
    <property type="protein sequence ID" value="CCG27782.1"/>
    <property type="molecule type" value="Genomic_DNA"/>
</dbReference>
<feature type="transmembrane region" description="Helical" evidence="11">
    <location>
        <begin position="277"/>
        <end position="300"/>
    </location>
</feature>
<evidence type="ECO:0000256" key="6">
    <source>
        <dbReference type="ARBA" id="ARBA00022989"/>
    </source>
</evidence>
<evidence type="ECO:0000256" key="2">
    <source>
        <dbReference type="ARBA" id="ARBA00010992"/>
    </source>
</evidence>
<name>I2G7Q2_SACPS</name>
<dbReference type="GO" id="GO:0016020">
    <property type="term" value="C:membrane"/>
    <property type="evidence" value="ECO:0007669"/>
    <property type="project" value="UniProtKB-SubCell"/>
</dbReference>
<keyword evidence="8" id="KW-0462">Maltose metabolism</keyword>
<evidence type="ECO:0000256" key="10">
    <source>
        <dbReference type="SAM" id="MobiDB-lite"/>
    </source>
</evidence>
<dbReference type="PANTHER" id="PTHR48022">
    <property type="entry name" value="PLASTIDIC GLUCOSE TRANSPORTER 4"/>
    <property type="match status" value="1"/>
</dbReference>
<evidence type="ECO:0000259" key="12">
    <source>
        <dbReference type="PROSITE" id="PS50850"/>
    </source>
</evidence>
<keyword evidence="3 9" id="KW-0813">Transport</keyword>
<evidence type="ECO:0000256" key="8">
    <source>
        <dbReference type="ARBA" id="ARBA00026248"/>
    </source>
</evidence>
<feature type="domain" description="Major facilitator superfamily (MFS) profile" evidence="12">
    <location>
        <begin position="102"/>
        <end position="551"/>
    </location>
</feature>
<dbReference type="GO" id="GO:0000023">
    <property type="term" value="P:maltose metabolic process"/>
    <property type="evidence" value="ECO:0007669"/>
    <property type="project" value="UniProtKB-KW"/>
</dbReference>
<feature type="transmembrane region" description="Helical" evidence="11">
    <location>
        <begin position="399"/>
        <end position="420"/>
    </location>
</feature>
<feature type="transmembrane region" description="Helical" evidence="11">
    <location>
        <begin position="494"/>
        <end position="517"/>
    </location>
</feature>
<reference evidence="13" key="2">
    <citation type="submission" date="2012-04" db="EMBL/GenBank/DDBJ databases">
        <title>Taxonomic Revision and re-description of S. uvarum (Beijerinck): separation of the pure species from the heterogenous S. bayanus and other interspecies hybrids.</title>
        <authorList>
            <person name="Nguyen H.-V."/>
            <person name="Sipiczki M."/>
        </authorList>
    </citation>
    <scope>NUCLEOTIDE SEQUENCE</scope>
    <source>
        <strain evidence="13">CBS 1462</strain>
    </source>
</reference>
<dbReference type="InterPro" id="IPR020846">
    <property type="entry name" value="MFS_dom"/>
</dbReference>
<dbReference type="PROSITE" id="PS50850">
    <property type="entry name" value="MFS"/>
    <property type="match status" value="1"/>
</dbReference>
<dbReference type="NCBIfam" id="TIGR00879">
    <property type="entry name" value="SP"/>
    <property type="match status" value="1"/>
</dbReference>
<sequence length="618" mass="68798">MKGLSSLINRKKDRNDSHLDEIENGVNATEFNSVEMEEQGKKSDFDLSHHEYGPGSLIPNDNNEEVPDLLDEAMQDAKEADESERGMPLMTALKTYPKAAAWSLLVSTTLIQEGYDTAILGSFYALPVFQKKYGSLNSNTGDYEISASWQIGLSLCVTAGEIVGLQMTGPFVDYMGNRYTLILALILLAAFTFILYFCKGLGMIAVGQVLCGMPWGCFQCLTVSYASEICPMALRYYLTTYSNLCWTFGQLFASGIMKNSQNKYPNSELGYKLPFALQWIWPAPLAIGIFFAPESPWWLVKKGRIDQARRSLERTLSGKGPEKELLVSMELDNIKVTIEKEKKLSDSEGSYWDCLKDSVNRRRTRIACLCWVGQTTCGTSLIGNSTYFYEKAGVATDMAFTFSIIQYCLGIAATFLSWWASKYFGRFDLYAFGLAIQTVLLFIIGGLGCSDSRGAEMGSGSLLMVLSFFYNLSIAPVVFCLVSEIPSSRLRVKTIILARNTYNVASIVTSVFIMYQLNSKKWNWGAKSGFFWGGLCFATLVWAVIDLPETAGRTFIEINELFRLGVPARKFKSTKVDPFAAAKAVAVEINVKDPKEDLETSVVDEGRSPPSVVNKRFF</sequence>
<evidence type="ECO:0000313" key="13">
    <source>
        <dbReference type="EMBL" id="CCG27782.1"/>
    </source>
</evidence>
<evidence type="ECO:0000256" key="11">
    <source>
        <dbReference type="SAM" id="Phobius"/>
    </source>
</evidence>
<proteinExistence type="inferred from homology"/>
<dbReference type="PROSITE" id="PS00217">
    <property type="entry name" value="SUGAR_TRANSPORT_2"/>
    <property type="match status" value="1"/>
</dbReference>
<evidence type="ECO:0000256" key="7">
    <source>
        <dbReference type="ARBA" id="ARBA00023136"/>
    </source>
</evidence>
<keyword evidence="7 11" id="KW-0472">Membrane</keyword>
<dbReference type="Pfam" id="PF00083">
    <property type="entry name" value="Sugar_tr"/>
    <property type="match status" value="1"/>
</dbReference>
<gene>
    <name evidence="13" type="primary">mty1</name>
</gene>
<feature type="region of interest" description="Disordered" evidence="10">
    <location>
        <begin position="1"/>
        <end position="65"/>
    </location>
</feature>
<dbReference type="InterPro" id="IPR036259">
    <property type="entry name" value="MFS_trans_sf"/>
</dbReference>